<feature type="active site" description="Proton donor/acceptor" evidence="12">
    <location>
        <position position="144"/>
    </location>
</feature>
<dbReference type="EC" id="4.1.3.3" evidence="5"/>
<protein>
    <recommendedName>
        <fullName evidence="5">N-acetylneuraminate lyase</fullName>
        <ecNumber evidence="5">4.1.3.3</ecNumber>
    </recommendedName>
</protein>
<dbReference type="InterPro" id="IPR013785">
    <property type="entry name" value="Aldolase_TIM"/>
</dbReference>
<keyword evidence="9" id="KW-0119">Carbohydrate metabolism</keyword>
<feature type="binding site" evidence="13">
    <location>
        <position position="53"/>
    </location>
    <ligand>
        <name>pyruvate</name>
        <dbReference type="ChEBI" id="CHEBI:15361"/>
    </ligand>
</feature>
<proteinExistence type="inferred from homology"/>
<dbReference type="PANTHER" id="PTHR12128:SF21">
    <property type="entry name" value="N-ACETYLNEURAMINATE LYASE"/>
    <property type="match status" value="1"/>
</dbReference>
<evidence type="ECO:0000256" key="4">
    <source>
        <dbReference type="ARBA" id="ARBA00011881"/>
    </source>
</evidence>
<dbReference type="RefSeq" id="XP_011496314.1">
    <property type="nucleotide sequence ID" value="XM_011498012.1"/>
</dbReference>
<dbReference type="SMART" id="SM01130">
    <property type="entry name" value="DHDPS"/>
    <property type="match status" value="1"/>
</dbReference>
<evidence type="ECO:0000256" key="6">
    <source>
        <dbReference type="ARBA" id="ARBA00022490"/>
    </source>
</evidence>
<comment type="similarity">
    <text evidence="3">Belongs to the DapA family. NanA subfamily.</text>
</comment>
<keyword evidence="6" id="KW-0963">Cytoplasm</keyword>
<evidence type="ECO:0000256" key="2">
    <source>
        <dbReference type="ARBA" id="ARBA00004878"/>
    </source>
</evidence>
<evidence type="ECO:0000256" key="1">
    <source>
        <dbReference type="ARBA" id="ARBA00004496"/>
    </source>
</evidence>
<comment type="catalytic activity">
    <reaction evidence="10">
        <text>aceneuramate = aldehydo-N-acetyl-D-mannosamine + pyruvate</text>
        <dbReference type="Rhea" id="RHEA:23296"/>
        <dbReference type="ChEBI" id="CHEBI:15361"/>
        <dbReference type="ChEBI" id="CHEBI:17122"/>
        <dbReference type="ChEBI" id="CHEBI:173083"/>
        <dbReference type="EC" id="4.1.3.3"/>
    </reaction>
</comment>
<dbReference type="PIRSF" id="PIRSF001365">
    <property type="entry name" value="DHDPS"/>
    <property type="match status" value="1"/>
</dbReference>
<dbReference type="KEGG" id="csol:105360966"/>
<evidence type="ECO:0000256" key="12">
    <source>
        <dbReference type="PIRSR" id="PIRSR001365-1"/>
    </source>
</evidence>
<name>A0AAJ6YE02_9HYME</name>
<sequence length="312" mass="34652">MPKIHCTYEGLIAPVFTPLNNDKNQSLNLSVIPSYAKFLKSKNINGILVNGTTGEGTSLTIDERKKVTEAWATIVKETNQYLMVQIGGASIRDVKELAEHAESLGVNSILCLPELYFKPNTVDDLIEYLRLIGESAPKTPLLYYDFPKASMVNINVEQLFKLGSEKIPTFSGIKTDLERGLQARRANNTDLKIFLAGDMLMIGGCAAEFDSYIMTSLNFIAKPAFDLLEFGKGSNNLNNARQNQNYINKINSAITSYGTWVETMKIAMSLITNLYMGPPRAPLKFLTKESIEAMDKDLTKIGLKTSKTMLLK</sequence>
<evidence type="ECO:0000256" key="8">
    <source>
        <dbReference type="ARBA" id="ARBA00023270"/>
    </source>
</evidence>
<keyword evidence="14" id="KW-1185">Reference proteome</keyword>
<dbReference type="PROSITE" id="PS00665">
    <property type="entry name" value="DHDPS_1"/>
    <property type="match status" value="1"/>
</dbReference>
<evidence type="ECO:0000256" key="5">
    <source>
        <dbReference type="ARBA" id="ARBA00012911"/>
    </source>
</evidence>
<comment type="pathway">
    <text evidence="2">Amino-sugar metabolism; N-acetylneuraminate degradation.</text>
</comment>
<keyword evidence="8" id="KW-0704">Schiff base</keyword>
<dbReference type="GO" id="GO:0008747">
    <property type="term" value="F:N-acetylneuraminate lyase activity"/>
    <property type="evidence" value="ECO:0007669"/>
    <property type="project" value="UniProtKB-EC"/>
</dbReference>
<comment type="subunit">
    <text evidence="4">Homotetramer.</text>
</comment>
<evidence type="ECO:0000256" key="13">
    <source>
        <dbReference type="PIRSR" id="PIRSR001365-2"/>
    </source>
</evidence>
<keyword evidence="7 11" id="KW-0456">Lyase</keyword>
<dbReference type="InterPro" id="IPR002220">
    <property type="entry name" value="DapA-like"/>
</dbReference>
<organism evidence="14 15">
    <name type="scientific">Ceratosolen solmsi marchali</name>
    <dbReference type="NCBI Taxonomy" id="326594"/>
    <lineage>
        <taxon>Eukaryota</taxon>
        <taxon>Metazoa</taxon>
        <taxon>Ecdysozoa</taxon>
        <taxon>Arthropoda</taxon>
        <taxon>Hexapoda</taxon>
        <taxon>Insecta</taxon>
        <taxon>Pterygota</taxon>
        <taxon>Neoptera</taxon>
        <taxon>Endopterygota</taxon>
        <taxon>Hymenoptera</taxon>
        <taxon>Apocrita</taxon>
        <taxon>Proctotrupomorpha</taxon>
        <taxon>Chalcidoidea</taxon>
        <taxon>Agaonidae</taxon>
        <taxon>Agaoninae</taxon>
        <taxon>Ceratosolen</taxon>
    </lineage>
</organism>
<dbReference type="PANTHER" id="PTHR12128">
    <property type="entry name" value="DIHYDRODIPICOLINATE SYNTHASE"/>
    <property type="match status" value="1"/>
</dbReference>
<accession>A0AAJ6YE02</accession>
<evidence type="ECO:0000256" key="10">
    <source>
        <dbReference type="ARBA" id="ARBA00044906"/>
    </source>
</evidence>
<evidence type="ECO:0000256" key="11">
    <source>
        <dbReference type="PIRNR" id="PIRNR001365"/>
    </source>
</evidence>
<feature type="active site" description="Schiff-base intermediate with substrate" evidence="12">
    <location>
        <position position="174"/>
    </location>
</feature>
<dbReference type="InterPro" id="IPR020624">
    <property type="entry name" value="Schiff_base-form_aldolases_CS"/>
</dbReference>
<evidence type="ECO:0000313" key="15">
    <source>
        <dbReference type="RefSeq" id="XP_011496314.1"/>
    </source>
</evidence>
<dbReference type="Gene3D" id="3.20.20.70">
    <property type="entry name" value="Aldolase class I"/>
    <property type="match status" value="1"/>
</dbReference>
<dbReference type="Proteomes" id="UP000695007">
    <property type="component" value="Unplaced"/>
</dbReference>
<evidence type="ECO:0000256" key="9">
    <source>
        <dbReference type="ARBA" id="ARBA00023277"/>
    </source>
</evidence>
<dbReference type="GO" id="GO:0005737">
    <property type="term" value="C:cytoplasm"/>
    <property type="evidence" value="ECO:0007669"/>
    <property type="project" value="UniProtKB-SubCell"/>
</dbReference>
<evidence type="ECO:0000256" key="3">
    <source>
        <dbReference type="ARBA" id="ARBA00006324"/>
    </source>
</evidence>
<dbReference type="AlphaFoldDB" id="A0AAJ6YE02"/>
<dbReference type="PRINTS" id="PR00146">
    <property type="entry name" value="DHPICSNTHASE"/>
</dbReference>
<reference evidence="15" key="1">
    <citation type="submission" date="2025-08" db="UniProtKB">
        <authorList>
            <consortium name="RefSeq"/>
        </authorList>
    </citation>
    <scope>IDENTIFICATION</scope>
</reference>
<dbReference type="Pfam" id="PF00701">
    <property type="entry name" value="DHDPS"/>
    <property type="match status" value="1"/>
</dbReference>
<evidence type="ECO:0000256" key="7">
    <source>
        <dbReference type="ARBA" id="ARBA00023239"/>
    </source>
</evidence>
<comment type="subcellular location">
    <subcellularLocation>
        <location evidence="1">Cytoplasm</location>
    </subcellularLocation>
</comment>
<dbReference type="GeneID" id="105360966"/>
<gene>
    <name evidence="15" type="primary">LOC105360966</name>
</gene>
<dbReference type="SUPFAM" id="SSF51569">
    <property type="entry name" value="Aldolase"/>
    <property type="match status" value="1"/>
</dbReference>
<feature type="binding site" evidence="13">
    <location>
        <position position="213"/>
    </location>
    <ligand>
        <name>pyruvate</name>
        <dbReference type="ChEBI" id="CHEBI:15361"/>
    </ligand>
</feature>
<evidence type="ECO:0000313" key="14">
    <source>
        <dbReference type="Proteomes" id="UP000695007"/>
    </source>
</evidence>